<accession>A0ABR0MDP1</accession>
<protein>
    <recommendedName>
        <fullName evidence="2">DUF7745 domain-containing protein</fullName>
    </recommendedName>
</protein>
<dbReference type="Proteomes" id="UP001358586">
    <property type="component" value="Chromosome 13"/>
</dbReference>
<dbReference type="Pfam" id="PF24924">
    <property type="entry name" value="DUF7745"/>
    <property type="match status" value="1"/>
</dbReference>
<evidence type="ECO:0000313" key="4">
    <source>
        <dbReference type="Proteomes" id="UP001358586"/>
    </source>
</evidence>
<sequence>MGHIDEAVADLFDRVSKQNTPVPTILAETFRSLSAYRRADEGRFIGCAQLLLVWFHSHFWKVDRVLCRVFFEDYSPLREAAAMPKKDDIIEERWIEILQNLREEDVMWKAPWMTPSEILYRCRSFDWVPLPGIWGVVGYAPLLVLRQYIAGQFIPATQGLTQSDFSYKGDHYKKKIREIFEAWKKICCVNILTEGPTTTLEYKEWFSKRINDNIPRPSLGATRLMEESLRVIPTELEVIKQDFERKNLELRRKIEKLEEEKMYLSLNVDVYRIEVKKERKEKRKIEEDRDDLKTQYKRIQLSIKRAGLGKSSEQWQQEVQEERAKAEYWEKKFQEMQARNQALEKENQGLKTNVTELG</sequence>
<dbReference type="InterPro" id="IPR056647">
    <property type="entry name" value="DUF7745"/>
</dbReference>
<evidence type="ECO:0000256" key="1">
    <source>
        <dbReference type="SAM" id="Coils"/>
    </source>
</evidence>
<comment type="caution">
    <text evidence="3">The sequence shown here is derived from an EMBL/GenBank/DDBJ whole genome shotgun (WGS) entry which is preliminary data.</text>
</comment>
<dbReference type="EMBL" id="JARKNE010000013">
    <property type="protein sequence ID" value="KAK5771339.1"/>
    <property type="molecule type" value="Genomic_DNA"/>
</dbReference>
<dbReference type="PANTHER" id="PTHR48200:SF1">
    <property type="entry name" value="AMINOTRANSFERASE-LIKE PLANT MOBILE DOMAIN-CONTAINING PROTEIN"/>
    <property type="match status" value="1"/>
</dbReference>
<dbReference type="PANTHER" id="PTHR48200">
    <property type="entry name" value="PROTEIN, PUTATIVE-RELATED"/>
    <property type="match status" value="1"/>
</dbReference>
<keyword evidence="1" id="KW-0175">Coiled coil</keyword>
<evidence type="ECO:0000259" key="2">
    <source>
        <dbReference type="Pfam" id="PF24924"/>
    </source>
</evidence>
<organism evidence="3 4">
    <name type="scientific">Gossypium arboreum</name>
    <name type="common">Tree cotton</name>
    <name type="synonym">Gossypium nanking</name>
    <dbReference type="NCBI Taxonomy" id="29729"/>
    <lineage>
        <taxon>Eukaryota</taxon>
        <taxon>Viridiplantae</taxon>
        <taxon>Streptophyta</taxon>
        <taxon>Embryophyta</taxon>
        <taxon>Tracheophyta</taxon>
        <taxon>Spermatophyta</taxon>
        <taxon>Magnoliopsida</taxon>
        <taxon>eudicotyledons</taxon>
        <taxon>Gunneridae</taxon>
        <taxon>Pentapetalae</taxon>
        <taxon>rosids</taxon>
        <taxon>malvids</taxon>
        <taxon>Malvales</taxon>
        <taxon>Malvaceae</taxon>
        <taxon>Malvoideae</taxon>
        <taxon>Gossypium</taxon>
    </lineage>
</organism>
<gene>
    <name evidence="3" type="ORF">PVK06_047537</name>
</gene>
<proteinExistence type="predicted"/>
<name>A0ABR0MDP1_GOSAR</name>
<feature type="coiled-coil region" evidence="1">
    <location>
        <begin position="240"/>
        <end position="353"/>
    </location>
</feature>
<keyword evidence="4" id="KW-1185">Reference proteome</keyword>
<feature type="domain" description="DUF7745" evidence="2">
    <location>
        <begin position="15"/>
        <end position="210"/>
    </location>
</feature>
<reference evidence="3 4" key="1">
    <citation type="submission" date="2023-03" db="EMBL/GenBank/DDBJ databases">
        <title>WGS of Gossypium arboreum.</title>
        <authorList>
            <person name="Yu D."/>
        </authorList>
    </citation>
    <scope>NUCLEOTIDE SEQUENCE [LARGE SCALE GENOMIC DNA]</scope>
    <source>
        <tissue evidence="3">Leaf</tissue>
    </source>
</reference>
<evidence type="ECO:0000313" key="3">
    <source>
        <dbReference type="EMBL" id="KAK5771339.1"/>
    </source>
</evidence>